<feature type="chain" id="PRO_5043993075" evidence="1">
    <location>
        <begin position="24"/>
        <end position="440"/>
    </location>
</feature>
<accession>A0AAW9RN98</accession>
<dbReference type="EMBL" id="JBDKWZ010000001">
    <property type="protein sequence ID" value="MEN7546284.1"/>
    <property type="molecule type" value="Genomic_DNA"/>
</dbReference>
<evidence type="ECO:0000313" key="3">
    <source>
        <dbReference type="Proteomes" id="UP001403385"/>
    </source>
</evidence>
<comment type="caution">
    <text evidence="2">The sequence shown here is derived from an EMBL/GenBank/DDBJ whole genome shotgun (WGS) entry which is preliminary data.</text>
</comment>
<reference evidence="2 3" key="1">
    <citation type="submission" date="2024-04" db="EMBL/GenBank/DDBJ databases">
        <title>Novel genus in family Flammeovirgaceae.</title>
        <authorList>
            <person name="Nguyen T.H."/>
            <person name="Vuong T.Q."/>
            <person name="Le H."/>
            <person name="Kim S.-G."/>
        </authorList>
    </citation>
    <scope>NUCLEOTIDE SEQUENCE [LARGE SCALE GENOMIC DNA]</scope>
    <source>
        <strain evidence="2 3">JCM 23209</strain>
    </source>
</reference>
<sequence>MNFLKVNCLAIFMGLFLFTACNENDDGVPPIEPVSYQVQLGFKASLSEIVPMGIEVRLRNLNSDLEYTGTTDETGLAEFAAIVPGSYEVKANLQLTQSEFKELFGFTTQNELTNFNAVHTGVVINHNQAAKIELTLESARIGGLVFKQIYYVGSDRNKAAMFRDMFFEIYNNSDEEIYLDGICFAQLFGSTSTKGDSKQFDWSQSIGQTKGDRSNTGYVYADHVYKIPGSGTDYPLAPGASVVIAGTGINHKAPLVVDGKEYKVEDPSLTVDLSDAAFEINLRQYRIDRGMKPYSTDIDNPDVPNMDIVYNLSNKDLILDVMGRDSFILFRLTEDASNWDRLPNPEETVVDEDTKRYLQIPVEIIVDGVEINRPVKPFPRRLPQAIDGGYTYAPKGIFSSQSLIRRVATTLDGRKILQDTNNSSEDFITIDLPLPGGWVE</sequence>
<name>A0AAW9RN98_9BACT</name>
<dbReference type="SUPFAM" id="SSF49478">
    <property type="entry name" value="Cna protein B-type domain"/>
    <property type="match status" value="1"/>
</dbReference>
<gene>
    <name evidence="2" type="ORF">AAG747_00100</name>
</gene>
<evidence type="ECO:0000256" key="1">
    <source>
        <dbReference type="SAM" id="SignalP"/>
    </source>
</evidence>
<dbReference type="InterPro" id="IPR032627">
    <property type="entry name" value="DUF4876"/>
</dbReference>
<dbReference type="Gene3D" id="2.60.40.10">
    <property type="entry name" value="Immunoglobulins"/>
    <property type="match status" value="1"/>
</dbReference>
<dbReference type="RefSeq" id="WP_346819072.1">
    <property type="nucleotide sequence ID" value="NZ_JBDKWZ010000001.1"/>
</dbReference>
<proteinExistence type="predicted"/>
<dbReference type="Proteomes" id="UP001403385">
    <property type="component" value="Unassembled WGS sequence"/>
</dbReference>
<protein>
    <submittedName>
        <fullName evidence="2">DUF4876 domain-containing protein</fullName>
    </submittedName>
</protein>
<organism evidence="2 3">
    <name type="scientific">Rapidithrix thailandica</name>
    <dbReference type="NCBI Taxonomy" id="413964"/>
    <lineage>
        <taxon>Bacteria</taxon>
        <taxon>Pseudomonadati</taxon>
        <taxon>Bacteroidota</taxon>
        <taxon>Cytophagia</taxon>
        <taxon>Cytophagales</taxon>
        <taxon>Flammeovirgaceae</taxon>
        <taxon>Rapidithrix</taxon>
    </lineage>
</organism>
<dbReference type="AlphaFoldDB" id="A0AAW9RN98"/>
<evidence type="ECO:0000313" key="2">
    <source>
        <dbReference type="EMBL" id="MEN7546284.1"/>
    </source>
</evidence>
<dbReference type="Pfam" id="PF16215">
    <property type="entry name" value="DUF4876"/>
    <property type="match status" value="1"/>
</dbReference>
<keyword evidence="3" id="KW-1185">Reference proteome</keyword>
<dbReference type="PROSITE" id="PS51257">
    <property type="entry name" value="PROKAR_LIPOPROTEIN"/>
    <property type="match status" value="1"/>
</dbReference>
<dbReference type="InterPro" id="IPR013783">
    <property type="entry name" value="Ig-like_fold"/>
</dbReference>
<feature type="signal peptide" evidence="1">
    <location>
        <begin position="1"/>
        <end position="23"/>
    </location>
</feature>
<keyword evidence="1" id="KW-0732">Signal</keyword>